<dbReference type="KEGG" id="mlo:mll5475"/>
<dbReference type="Proteomes" id="UP000000552">
    <property type="component" value="Chromosome"/>
</dbReference>
<name>Q98BQ0_RHILO</name>
<organism evidence="1 2">
    <name type="scientific">Mesorhizobium japonicum (strain LMG 29417 / CECT 9101 / MAFF 303099)</name>
    <name type="common">Mesorhizobium loti (strain MAFF 303099)</name>
    <dbReference type="NCBI Taxonomy" id="266835"/>
    <lineage>
        <taxon>Bacteria</taxon>
        <taxon>Pseudomonadati</taxon>
        <taxon>Pseudomonadota</taxon>
        <taxon>Alphaproteobacteria</taxon>
        <taxon>Hyphomicrobiales</taxon>
        <taxon>Phyllobacteriaceae</taxon>
        <taxon>Mesorhizobium</taxon>
    </lineage>
</organism>
<proteinExistence type="predicted"/>
<gene>
    <name evidence="1" type="ordered locus">mll5475</name>
</gene>
<protein>
    <submittedName>
        <fullName evidence="1">Mll5475 protein</fullName>
    </submittedName>
</protein>
<dbReference type="HOGENOM" id="CLU_1336623_0_0_5"/>
<dbReference type="AlphaFoldDB" id="Q98BQ0"/>
<reference evidence="1 2" key="1">
    <citation type="journal article" date="2000" name="DNA Res.">
        <title>Complete genome structure of the nitrogen-fixing symbiotic bacterium Mesorhizobium loti.</title>
        <authorList>
            <person name="Kaneko T."/>
            <person name="Nakamura Y."/>
            <person name="Sato S."/>
            <person name="Asamizu E."/>
            <person name="Kato T."/>
            <person name="Sasamoto S."/>
            <person name="Watanabe A."/>
            <person name="Idesawa K."/>
            <person name="Ishikawa A."/>
            <person name="Kawashima K."/>
            <person name="Kimura T."/>
            <person name="Kishida Y."/>
            <person name="Kiyokawa C."/>
            <person name="Kohara M."/>
            <person name="Matsumoto M."/>
            <person name="Matsuno A."/>
            <person name="Mochizuki Y."/>
            <person name="Nakayama S."/>
            <person name="Nakazaki N."/>
            <person name="Shimpo S."/>
            <person name="Sugimoto M."/>
            <person name="Takeuchi C."/>
            <person name="Yamada M."/>
            <person name="Tabata S."/>
        </authorList>
    </citation>
    <scope>NUCLEOTIDE SEQUENCE [LARGE SCALE GENOMIC DNA]</scope>
    <source>
        <strain evidence="2">LMG 29417 / CECT 9101 / MAFF 303099</strain>
    </source>
</reference>
<evidence type="ECO:0000313" key="2">
    <source>
        <dbReference type="Proteomes" id="UP000000552"/>
    </source>
</evidence>
<evidence type="ECO:0000313" key="1">
    <source>
        <dbReference type="EMBL" id="BAB51922.1"/>
    </source>
</evidence>
<dbReference type="PATRIC" id="fig|266835.9.peg.4352"/>
<sequence length="205" mass="22727">MESSDADYLYARTSPALLAVHASERAASEFETAMSGDAERWFFAITDMHQALTAALVETLSGTAGIGALTERNQKQWLGHFNHTPGCQPPNQYRIVEFETLVDRAVDVANVHNMHGTLKLTEAESRDILRLNEFRNDLAHVKPRGWSLEIAGLPRIFGAAANAMRQLFDMAPLRLHLDDDQIQRADKAITLIANRMAAVSSARVD</sequence>
<dbReference type="EMBL" id="BA000012">
    <property type="protein sequence ID" value="BAB51922.1"/>
    <property type="molecule type" value="Genomic_DNA"/>
</dbReference>
<accession>Q98BQ0</accession>
<dbReference type="RefSeq" id="WP_010913260.1">
    <property type="nucleotide sequence ID" value="NC_002678.2"/>
</dbReference>